<accession>A0A398DM79</accession>
<dbReference type="EMBL" id="QXIW01000032">
    <property type="protein sequence ID" value="RIE11951.1"/>
    <property type="molecule type" value="Genomic_DNA"/>
</dbReference>
<keyword evidence="3" id="KW-1185">Reference proteome</keyword>
<dbReference type="InterPro" id="IPR009241">
    <property type="entry name" value="HigB-like"/>
</dbReference>
<organism evidence="2 4">
    <name type="scientific">Candidatus Cryosericum hinesii</name>
    <dbReference type="NCBI Taxonomy" id="2290915"/>
    <lineage>
        <taxon>Bacteria</taxon>
        <taxon>Pseudomonadati</taxon>
        <taxon>Caldisericota/Cryosericota group</taxon>
        <taxon>Candidatus Cryosericota</taxon>
        <taxon>Candidatus Cryosericia</taxon>
        <taxon>Candidatus Cryosericales</taxon>
        <taxon>Candidatus Cryosericaceae</taxon>
        <taxon>Candidatus Cryosericum</taxon>
    </lineage>
</organism>
<reference evidence="3 4" key="1">
    <citation type="submission" date="2018-09" db="EMBL/GenBank/DDBJ databases">
        <title>Discovery and Ecogenomic Context for Candidatus Cryosericales, a Global Caldiserica Order Active in Thawing Permafrost.</title>
        <authorList>
            <person name="Martinez M.A."/>
            <person name="Woodcroft B.J."/>
            <person name="Ignacio Espinoza J.C."/>
            <person name="Zayed A."/>
            <person name="Singleton C.M."/>
            <person name="Boyd J."/>
            <person name="Li Y.-F."/>
            <person name="Purvine S."/>
            <person name="Maughan H."/>
            <person name="Hodgkins S.B."/>
            <person name="Anderson D."/>
            <person name="Sederholm M."/>
            <person name="Temperton B."/>
            <person name="Saleska S.R."/>
            <person name="Tyson G.W."/>
            <person name="Rich V.I."/>
        </authorList>
    </citation>
    <scope>NUCLEOTIDE SEQUENCE [LARGE SCALE GENOMIC DNA]</scope>
    <source>
        <strain evidence="1 3">SMC2</strain>
        <strain evidence="2 4">SMC3</strain>
    </source>
</reference>
<dbReference type="Proteomes" id="UP000266042">
    <property type="component" value="Unassembled WGS sequence"/>
</dbReference>
<proteinExistence type="predicted"/>
<evidence type="ECO:0000313" key="1">
    <source>
        <dbReference type="EMBL" id="RIE11882.1"/>
    </source>
</evidence>
<dbReference type="AlphaFoldDB" id="A0A398DM79"/>
<comment type="caution">
    <text evidence="2">The sequence shown here is derived from an EMBL/GenBank/DDBJ whole genome shotgun (WGS) entry which is preliminary data.</text>
</comment>
<dbReference type="RefSeq" id="WP_119088142.1">
    <property type="nucleotide sequence ID" value="NZ_QXIV01000053.1"/>
</dbReference>
<dbReference type="EMBL" id="QXIX01000058">
    <property type="protein sequence ID" value="RIE11882.1"/>
    <property type="molecule type" value="Genomic_DNA"/>
</dbReference>
<name>A0A398DM79_9BACT</name>
<sequence>MKKLFVLIPPAQGELAELPQELQDELLGFVKVLEKNGTLVSPQGDIVDKEKRIFEIRAHDDGQQARILYYYWNGGNLIYGLVAFVKKTRETPLKEINLARRRLVQLKKGMWR</sequence>
<gene>
    <name evidence="1" type="ORF">SMC2_08220</name>
    <name evidence="2" type="ORF">SMC3_07985</name>
</gene>
<protein>
    <submittedName>
        <fullName evidence="2">Type II toxin-antitoxin system RelE/ParE family toxin</fullName>
    </submittedName>
</protein>
<dbReference type="Proteomes" id="UP000265724">
    <property type="component" value="Unassembled WGS sequence"/>
</dbReference>
<dbReference type="Pfam" id="PF05973">
    <property type="entry name" value="Gp49"/>
    <property type="match status" value="1"/>
</dbReference>
<evidence type="ECO:0000313" key="3">
    <source>
        <dbReference type="Proteomes" id="UP000265724"/>
    </source>
</evidence>
<evidence type="ECO:0000313" key="2">
    <source>
        <dbReference type="EMBL" id="RIE11951.1"/>
    </source>
</evidence>
<evidence type="ECO:0000313" key="4">
    <source>
        <dbReference type="Proteomes" id="UP000266042"/>
    </source>
</evidence>